<dbReference type="GO" id="GO:0016020">
    <property type="term" value="C:membrane"/>
    <property type="evidence" value="ECO:0007669"/>
    <property type="project" value="UniProtKB-SubCell"/>
</dbReference>
<organism evidence="8 9">
    <name type="scientific">Lentithecium fluviatile CBS 122367</name>
    <dbReference type="NCBI Taxonomy" id="1168545"/>
    <lineage>
        <taxon>Eukaryota</taxon>
        <taxon>Fungi</taxon>
        <taxon>Dikarya</taxon>
        <taxon>Ascomycota</taxon>
        <taxon>Pezizomycotina</taxon>
        <taxon>Dothideomycetes</taxon>
        <taxon>Pleosporomycetidae</taxon>
        <taxon>Pleosporales</taxon>
        <taxon>Massarineae</taxon>
        <taxon>Lentitheciaceae</taxon>
        <taxon>Lentithecium</taxon>
    </lineage>
</organism>
<accession>A0A6G1IU08</accession>
<dbReference type="OrthoDB" id="4500576at2759"/>
<dbReference type="InterPro" id="IPR051694">
    <property type="entry name" value="Immunoregulatory_rcpt-like"/>
</dbReference>
<feature type="region of interest" description="Disordered" evidence="5">
    <location>
        <begin position="128"/>
        <end position="167"/>
    </location>
</feature>
<protein>
    <recommendedName>
        <fullName evidence="10">Mid2 domain-containing protein</fullName>
    </recommendedName>
</protein>
<feature type="chain" id="PRO_5026126196" description="Mid2 domain-containing protein" evidence="7">
    <location>
        <begin position="21"/>
        <end position="263"/>
    </location>
</feature>
<reference evidence="8" key="1">
    <citation type="journal article" date="2020" name="Stud. Mycol.">
        <title>101 Dothideomycetes genomes: a test case for predicting lifestyles and emergence of pathogens.</title>
        <authorList>
            <person name="Haridas S."/>
            <person name="Albert R."/>
            <person name="Binder M."/>
            <person name="Bloem J."/>
            <person name="Labutti K."/>
            <person name="Salamov A."/>
            <person name="Andreopoulos B."/>
            <person name="Baker S."/>
            <person name="Barry K."/>
            <person name="Bills G."/>
            <person name="Bluhm B."/>
            <person name="Cannon C."/>
            <person name="Castanera R."/>
            <person name="Culley D."/>
            <person name="Daum C."/>
            <person name="Ezra D."/>
            <person name="Gonzalez J."/>
            <person name="Henrissat B."/>
            <person name="Kuo A."/>
            <person name="Liang C."/>
            <person name="Lipzen A."/>
            <person name="Lutzoni F."/>
            <person name="Magnuson J."/>
            <person name="Mondo S."/>
            <person name="Nolan M."/>
            <person name="Ohm R."/>
            <person name="Pangilinan J."/>
            <person name="Park H.-J."/>
            <person name="Ramirez L."/>
            <person name="Alfaro M."/>
            <person name="Sun H."/>
            <person name="Tritt A."/>
            <person name="Yoshinaga Y."/>
            <person name="Zwiers L.-H."/>
            <person name="Turgeon B."/>
            <person name="Goodwin S."/>
            <person name="Spatafora J."/>
            <person name="Crous P."/>
            <person name="Grigoriev I."/>
        </authorList>
    </citation>
    <scope>NUCLEOTIDE SEQUENCE</scope>
    <source>
        <strain evidence="8">CBS 122367</strain>
    </source>
</reference>
<dbReference type="Proteomes" id="UP000799291">
    <property type="component" value="Unassembled WGS sequence"/>
</dbReference>
<dbReference type="PANTHER" id="PTHR15549">
    <property type="entry name" value="PAIRED IMMUNOGLOBULIN-LIKE TYPE 2 RECEPTOR"/>
    <property type="match status" value="1"/>
</dbReference>
<evidence type="ECO:0000256" key="2">
    <source>
        <dbReference type="ARBA" id="ARBA00022692"/>
    </source>
</evidence>
<evidence type="ECO:0000313" key="9">
    <source>
        <dbReference type="Proteomes" id="UP000799291"/>
    </source>
</evidence>
<keyword evidence="3 6" id="KW-1133">Transmembrane helix</keyword>
<keyword evidence="7" id="KW-0732">Signal</keyword>
<evidence type="ECO:0000256" key="7">
    <source>
        <dbReference type="SAM" id="SignalP"/>
    </source>
</evidence>
<dbReference type="PANTHER" id="PTHR15549:SF26">
    <property type="entry name" value="AXIAL BUDDING PATTERN PROTEIN 2-RELATED"/>
    <property type="match status" value="1"/>
</dbReference>
<dbReference type="EMBL" id="MU005590">
    <property type="protein sequence ID" value="KAF2681722.1"/>
    <property type="molecule type" value="Genomic_DNA"/>
</dbReference>
<comment type="subcellular location">
    <subcellularLocation>
        <location evidence="1">Membrane</location>
        <topology evidence="1">Single-pass membrane protein</topology>
    </subcellularLocation>
</comment>
<sequence length="263" mass="28030">MAQFSCLVLLFTYLSLQAWCQSVQDDWTAPASPDKSTSLQSDNPFTLVWKPGLQGRFEGYCASCNVQQLDLWVTSWTNSDYNYKIGASTTLSYDWNVNIPTAALSAESVWVFRFTPFAAVNIVGPDQASTSSATASATASPTTATSSTMACTSTTSSPAATSIAPGPGPKSKAWIAGVVIGPLVGIALGAALMWFLLGKRRKNKRSQQDHPNVGCAQGGHHSELPSGQRTEEKYHQTGIQPPAYHDQELADAPGSEPARAPAE</sequence>
<keyword evidence="2 6" id="KW-0812">Transmembrane</keyword>
<keyword evidence="9" id="KW-1185">Reference proteome</keyword>
<gene>
    <name evidence="8" type="ORF">K458DRAFT_456784</name>
</gene>
<dbReference type="GO" id="GO:0071944">
    <property type="term" value="C:cell periphery"/>
    <property type="evidence" value="ECO:0007669"/>
    <property type="project" value="UniProtKB-ARBA"/>
</dbReference>
<feature type="signal peptide" evidence="7">
    <location>
        <begin position="1"/>
        <end position="20"/>
    </location>
</feature>
<evidence type="ECO:0000313" key="8">
    <source>
        <dbReference type="EMBL" id="KAF2681722.1"/>
    </source>
</evidence>
<feature type="transmembrane region" description="Helical" evidence="6">
    <location>
        <begin position="173"/>
        <end position="197"/>
    </location>
</feature>
<evidence type="ECO:0000256" key="1">
    <source>
        <dbReference type="ARBA" id="ARBA00004167"/>
    </source>
</evidence>
<evidence type="ECO:0000256" key="5">
    <source>
        <dbReference type="SAM" id="MobiDB-lite"/>
    </source>
</evidence>
<dbReference type="AlphaFoldDB" id="A0A6G1IU08"/>
<proteinExistence type="predicted"/>
<evidence type="ECO:0008006" key="10">
    <source>
        <dbReference type="Google" id="ProtNLM"/>
    </source>
</evidence>
<feature type="region of interest" description="Disordered" evidence="5">
    <location>
        <begin position="205"/>
        <end position="263"/>
    </location>
</feature>
<feature type="compositionally biased region" description="Low complexity" evidence="5">
    <location>
        <begin position="128"/>
        <end position="165"/>
    </location>
</feature>
<name>A0A6G1IU08_9PLEO</name>
<evidence type="ECO:0000256" key="6">
    <source>
        <dbReference type="SAM" id="Phobius"/>
    </source>
</evidence>
<evidence type="ECO:0000256" key="4">
    <source>
        <dbReference type="ARBA" id="ARBA00023136"/>
    </source>
</evidence>
<evidence type="ECO:0000256" key="3">
    <source>
        <dbReference type="ARBA" id="ARBA00022989"/>
    </source>
</evidence>
<keyword evidence="4 6" id="KW-0472">Membrane</keyword>